<evidence type="ECO:0000313" key="6">
    <source>
        <dbReference type="EMBL" id="KHS42579.1"/>
    </source>
</evidence>
<comment type="similarity">
    <text evidence="2">Belongs to the asparagine synthetase family.</text>
</comment>
<dbReference type="SUPFAM" id="SSF52402">
    <property type="entry name" value="Adenine nucleotide alpha hydrolases-like"/>
    <property type="match status" value="1"/>
</dbReference>
<keyword evidence="7" id="KW-1185">Reference proteome</keyword>
<dbReference type="EMBL" id="JRVC01000028">
    <property type="protein sequence ID" value="KHS42579.1"/>
    <property type="molecule type" value="Genomic_DNA"/>
</dbReference>
<organism evidence="6 7">
    <name type="scientific">Novosphingobium subterraneum</name>
    <dbReference type="NCBI Taxonomy" id="48936"/>
    <lineage>
        <taxon>Bacteria</taxon>
        <taxon>Pseudomonadati</taxon>
        <taxon>Pseudomonadota</taxon>
        <taxon>Alphaproteobacteria</taxon>
        <taxon>Sphingomonadales</taxon>
        <taxon>Sphingomonadaceae</taxon>
        <taxon>Novosphingobium</taxon>
    </lineage>
</organism>
<dbReference type="InterPro" id="IPR001962">
    <property type="entry name" value="Asn_synthase"/>
</dbReference>
<sequence length="573" mass="61873">MTEGYLVACALDGQPDLRSDSRSAENLVHRLPGPWRARRFEGLTIHVSPSTELRQIGRTVIIGQIFGDLAVLQRADLHPDLLVAHCWGNYLALHMFKSGRPSWLLRAPLGHLPVYTAAVAGKLWISSHVPELAAARAVRPQIDWSFVANHLAFLHLKTARTGLVGIEELLGGQWLDLSAEPTRRTTAWSPGMFVRTDIGIADFADASRRLAGSIDEAVRCLAGDGKVLLELSGGLDSSIIAAALALSKAKAQAVSLSTGSAESDERNYAQAAADAAGIALTLREVGKSNLIKRARSREARPGLPVILGAADAVLAQEGTAQAITAFFSGAGGDCVFATPNAAGPAADAAIRSGWAARSTWRTIEALARYHNASVWSVAGRAWQLARGASDPGSWRRTRGYLTDAVPLPDAPLHPWLSETSSMLPGKRDHVHAILASLAHIDGYPRHAIAPTRFPLLSQPVVESALRIPSWLWVEGGQDRAVARAAFANRLPDLIRDRRSKGALDGYALAAIEQQADELRPFLLDGHLARQGLLDLARVRSALRERVRRADPRAHLLLPLIDTENWLRAWLGDP</sequence>
<evidence type="ECO:0000256" key="1">
    <source>
        <dbReference type="ARBA" id="ARBA00005187"/>
    </source>
</evidence>
<accession>A0A0B8Z8R0</accession>
<dbReference type="PATRIC" id="fig|48936.3.peg.4170"/>
<dbReference type="PANTHER" id="PTHR43284">
    <property type="entry name" value="ASPARAGINE SYNTHETASE (GLUTAMINE-HYDROLYZING)"/>
    <property type="match status" value="1"/>
</dbReference>
<evidence type="ECO:0000259" key="5">
    <source>
        <dbReference type="Pfam" id="PF00733"/>
    </source>
</evidence>
<dbReference type="PANTHER" id="PTHR43284:SF1">
    <property type="entry name" value="ASPARAGINE SYNTHETASE"/>
    <property type="match status" value="1"/>
</dbReference>
<evidence type="ECO:0000256" key="2">
    <source>
        <dbReference type="ARBA" id="ARBA00005752"/>
    </source>
</evidence>
<dbReference type="InterPro" id="IPR006426">
    <property type="entry name" value="Asn_synth_AEB"/>
</dbReference>
<evidence type="ECO:0000256" key="4">
    <source>
        <dbReference type="ARBA" id="ARBA00048741"/>
    </source>
</evidence>
<dbReference type="RefSeq" id="WP_052242702.1">
    <property type="nucleotide sequence ID" value="NZ_JBNNWK010000004.1"/>
</dbReference>
<dbReference type="PIRSF" id="PIRSF001589">
    <property type="entry name" value="Asn_synthetase_glu-h"/>
    <property type="match status" value="1"/>
</dbReference>
<comment type="caution">
    <text evidence="6">The sequence shown here is derived from an EMBL/GenBank/DDBJ whole genome shotgun (WGS) entry which is preliminary data.</text>
</comment>
<dbReference type="GO" id="GO:0004066">
    <property type="term" value="F:asparagine synthase (glutamine-hydrolyzing) activity"/>
    <property type="evidence" value="ECO:0007669"/>
    <property type="project" value="UniProtKB-EC"/>
</dbReference>
<dbReference type="Proteomes" id="UP000031338">
    <property type="component" value="Unassembled WGS sequence"/>
</dbReference>
<name>A0A0B8Z8R0_9SPHN</name>
<evidence type="ECO:0000313" key="7">
    <source>
        <dbReference type="Proteomes" id="UP000031338"/>
    </source>
</evidence>
<dbReference type="Pfam" id="PF00733">
    <property type="entry name" value="Asn_synthase"/>
    <property type="match status" value="1"/>
</dbReference>
<dbReference type="SUPFAM" id="SSF56235">
    <property type="entry name" value="N-terminal nucleophile aminohydrolases (Ntn hydrolases)"/>
    <property type="match status" value="1"/>
</dbReference>
<comment type="pathway">
    <text evidence="1">Amino-acid biosynthesis; L-asparagine biosynthesis; L-asparagine from L-aspartate (L-Gln route): step 1/1.</text>
</comment>
<dbReference type="InterPro" id="IPR051786">
    <property type="entry name" value="ASN_synthetase/amidase"/>
</dbReference>
<dbReference type="EC" id="6.3.5.4" evidence="3"/>
<comment type="catalytic activity">
    <reaction evidence="4">
        <text>L-aspartate + L-glutamine + ATP + H2O = L-asparagine + L-glutamate + AMP + diphosphate + H(+)</text>
        <dbReference type="Rhea" id="RHEA:12228"/>
        <dbReference type="ChEBI" id="CHEBI:15377"/>
        <dbReference type="ChEBI" id="CHEBI:15378"/>
        <dbReference type="ChEBI" id="CHEBI:29985"/>
        <dbReference type="ChEBI" id="CHEBI:29991"/>
        <dbReference type="ChEBI" id="CHEBI:30616"/>
        <dbReference type="ChEBI" id="CHEBI:33019"/>
        <dbReference type="ChEBI" id="CHEBI:58048"/>
        <dbReference type="ChEBI" id="CHEBI:58359"/>
        <dbReference type="ChEBI" id="CHEBI:456215"/>
        <dbReference type="EC" id="6.3.5.4"/>
    </reaction>
</comment>
<gene>
    <name evidence="6" type="ORF">NJ75_04141</name>
</gene>
<dbReference type="Gene3D" id="3.40.50.620">
    <property type="entry name" value="HUPs"/>
    <property type="match status" value="2"/>
</dbReference>
<dbReference type="GO" id="GO:0006529">
    <property type="term" value="P:asparagine biosynthetic process"/>
    <property type="evidence" value="ECO:0007669"/>
    <property type="project" value="InterPro"/>
</dbReference>
<feature type="domain" description="Asparagine synthetase" evidence="5">
    <location>
        <begin position="212"/>
        <end position="567"/>
    </location>
</feature>
<reference evidence="6 7" key="1">
    <citation type="submission" date="2014-10" db="EMBL/GenBank/DDBJ databases">
        <title>Draft genome sequence of Novosphingobium subterraneum DSM 12447.</title>
        <authorList>
            <person name="Gan H.M."/>
            <person name="Gan H.Y."/>
            <person name="Savka M.A."/>
        </authorList>
    </citation>
    <scope>NUCLEOTIDE SEQUENCE [LARGE SCALE GENOMIC DNA]</scope>
    <source>
        <strain evidence="6 7">DSM 12447</strain>
    </source>
</reference>
<dbReference type="STRING" id="48936.NJ75_04141"/>
<dbReference type="InterPro" id="IPR029055">
    <property type="entry name" value="Ntn_hydrolases_N"/>
</dbReference>
<evidence type="ECO:0000256" key="3">
    <source>
        <dbReference type="ARBA" id="ARBA00012737"/>
    </source>
</evidence>
<dbReference type="InterPro" id="IPR014729">
    <property type="entry name" value="Rossmann-like_a/b/a_fold"/>
</dbReference>
<proteinExistence type="inferred from homology"/>
<protein>
    <recommendedName>
        <fullName evidence="3">asparagine synthase (glutamine-hydrolyzing)</fullName>
        <ecNumber evidence="3">6.3.5.4</ecNumber>
    </recommendedName>
</protein>
<dbReference type="AlphaFoldDB" id="A0A0B8Z8R0"/>